<keyword evidence="3" id="KW-1185">Reference proteome</keyword>
<organism evidence="2 3">
    <name type="scientific">Acidithiobacillus marinus</name>
    <dbReference type="NCBI Taxonomy" id="187490"/>
    <lineage>
        <taxon>Bacteria</taxon>
        <taxon>Pseudomonadati</taxon>
        <taxon>Pseudomonadota</taxon>
        <taxon>Acidithiobacillia</taxon>
        <taxon>Acidithiobacillales</taxon>
        <taxon>Acidithiobacillaceae</taxon>
        <taxon>Acidithiobacillus</taxon>
    </lineage>
</organism>
<evidence type="ECO:0000313" key="3">
    <source>
        <dbReference type="Proteomes" id="UP000234329"/>
    </source>
</evidence>
<dbReference type="OrthoDB" id="9804603at2"/>
<dbReference type="AlphaFoldDB" id="A0A2I1DIP5"/>
<keyword evidence="1" id="KW-0732">Signal</keyword>
<dbReference type="Proteomes" id="UP000234329">
    <property type="component" value="Unassembled WGS sequence"/>
</dbReference>
<protein>
    <recommendedName>
        <fullName evidence="4">Thioredoxin-like fold domain-containing protein</fullName>
    </recommendedName>
</protein>
<dbReference type="SUPFAM" id="SSF52833">
    <property type="entry name" value="Thioredoxin-like"/>
    <property type="match status" value="1"/>
</dbReference>
<sequence length="274" mass="29868">MHKWQSVVLAISCAAFGQSAIAGSFLTPGPIGPACGSFLTPGNMIACLKKQEVKKAAKKKIKQPKKPPENSLESREKAFYKNYGKPPKAAASALLDPTPEHIKAWALQAIRQQENATEVAAALTREEKKLMAQKTKIPPLLAMESKIPNYYGDGMKIVMWGEPPKLCPGCAAEEQVIQAIATENPNITVSEDLVGAGSLQAAIRYAANSWFDFNVNPKNKKEAELAGIREVPSLVITDTEYHRGMVIDGTANMKTIKDAIIALRKRDMSLRNKP</sequence>
<evidence type="ECO:0000256" key="1">
    <source>
        <dbReference type="SAM" id="SignalP"/>
    </source>
</evidence>
<evidence type="ECO:0008006" key="4">
    <source>
        <dbReference type="Google" id="ProtNLM"/>
    </source>
</evidence>
<dbReference type="RefSeq" id="WP_101538770.1">
    <property type="nucleotide sequence ID" value="NZ_MXAV01000051.1"/>
</dbReference>
<reference evidence="2 3" key="1">
    <citation type="submission" date="2017-03" db="EMBL/GenBank/DDBJ databases">
        <title>Draft genime sequence of the acidophilic sulfur-oxidizing bacterium Acidithiobacillus sp. SH, isolated from seawater.</title>
        <authorList>
            <person name="Sharmin S."/>
            <person name="Tokuhisa M."/>
            <person name="Kanao T."/>
            <person name="Kamimura K."/>
        </authorList>
    </citation>
    <scope>NUCLEOTIDE SEQUENCE [LARGE SCALE GENOMIC DNA]</scope>
    <source>
        <strain evidence="2 3">SH</strain>
    </source>
</reference>
<dbReference type="EMBL" id="MXAV01000051">
    <property type="protein sequence ID" value="PKY09751.1"/>
    <property type="molecule type" value="Genomic_DNA"/>
</dbReference>
<accession>A0A2I1DIP5</accession>
<feature type="chain" id="PRO_5014126678" description="Thioredoxin-like fold domain-containing protein" evidence="1">
    <location>
        <begin position="23"/>
        <end position="274"/>
    </location>
</feature>
<proteinExistence type="predicted"/>
<dbReference type="InParanoid" id="A0A2I1DIP5"/>
<dbReference type="InterPro" id="IPR036249">
    <property type="entry name" value="Thioredoxin-like_sf"/>
</dbReference>
<feature type="signal peptide" evidence="1">
    <location>
        <begin position="1"/>
        <end position="22"/>
    </location>
</feature>
<gene>
    <name evidence="2" type="ORF">B1757_13200</name>
</gene>
<name>A0A2I1DIP5_9PROT</name>
<evidence type="ECO:0000313" key="2">
    <source>
        <dbReference type="EMBL" id="PKY09751.1"/>
    </source>
</evidence>
<comment type="caution">
    <text evidence="2">The sequence shown here is derived from an EMBL/GenBank/DDBJ whole genome shotgun (WGS) entry which is preliminary data.</text>
</comment>